<evidence type="ECO:0000256" key="9">
    <source>
        <dbReference type="RuleBase" id="RU003355"/>
    </source>
</evidence>
<dbReference type="PANTHER" id="PTHR43806">
    <property type="entry name" value="PEPTIDASE S8"/>
    <property type="match status" value="1"/>
</dbReference>
<comment type="caution">
    <text evidence="13">The sequence shown here is derived from an EMBL/GenBank/DDBJ whole genome shotgun (WGS) entry which is preliminary data.</text>
</comment>
<dbReference type="Pfam" id="PF00082">
    <property type="entry name" value="Peptidase_S8"/>
    <property type="match status" value="1"/>
</dbReference>
<dbReference type="SUPFAM" id="SSF52025">
    <property type="entry name" value="PA domain"/>
    <property type="match status" value="1"/>
</dbReference>
<dbReference type="InterPro" id="IPR036852">
    <property type="entry name" value="Peptidase_S8/S53_dom_sf"/>
</dbReference>
<dbReference type="InterPro" id="IPR023828">
    <property type="entry name" value="Peptidase_S8_Ser-AS"/>
</dbReference>
<dbReference type="SUPFAM" id="SSF52743">
    <property type="entry name" value="Subtilisin-like"/>
    <property type="match status" value="1"/>
</dbReference>
<dbReference type="PROSITE" id="PS00136">
    <property type="entry name" value="SUBTILASE_ASP"/>
    <property type="match status" value="1"/>
</dbReference>
<comment type="similarity">
    <text evidence="1 8 9">Belongs to the peptidase S8 family.</text>
</comment>
<dbReference type="InterPro" id="IPR000209">
    <property type="entry name" value="Peptidase_S8/S53_dom"/>
</dbReference>
<evidence type="ECO:0000313" key="14">
    <source>
        <dbReference type="Proteomes" id="UP001523369"/>
    </source>
</evidence>
<feature type="domain" description="Peptidase S8/S53" evidence="11">
    <location>
        <begin position="111"/>
        <end position="582"/>
    </location>
</feature>
<evidence type="ECO:0000256" key="1">
    <source>
        <dbReference type="ARBA" id="ARBA00011073"/>
    </source>
</evidence>
<proteinExistence type="inferred from homology"/>
<dbReference type="InterPro" id="IPR023827">
    <property type="entry name" value="Peptidase_S8_Asp-AS"/>
</dbReference>
<organism evidence="13 14">
    <name type="scientific">Paractinoplanes aksuensis</name>
    <dbReference type="NCBI Taxonomy" id="2939490"/>
    <lineage>
        <taxon>Bacteria</taxon>
        <taxon>Bacillati</taxon>
        <taxon>Actinomycetota</taxon>
        <taxon>Actinomycetes</taxon>
        <taxon>Micromonosporales</taxon>
        <taxon>Micromonosporaceae</taxon>
        <taxon>Paractinoplanes</taxon>
    </lineage>
</organism>
<dbReference type="EMBL" id="JAMYJR010000038">
    <property type="protein sequence ID" value="MCO8275442.1"/>
    <property type="molecule type" value="Genomic_DNA"/>
</dbReference>
<evidence type="ECO:0000256" key="3">
    <source>
        <dbReference type="ARBA" id="ARBA00022525"/>
    </source>
</evidence>
<evidence type="ECO:0000256" key="4">
    <source>
        <dbReference type="ARBA" id="ARBA00022670"/>
    </source>
</evidence>
<keyword evidence="2" id="KW-0134">Cell wall</keyword>
<keyword evidence="14" id="KW-1185">Reference proteome</keyword>
<dbReference type="Gene3D" id="3.40.50.200">
    <property type="entry name" value="Peptidase S8/S53 domain"/>
    <property type="match status" value="1"/>
</dbReference>
<gene>
    <name evidence="13" type="ORF">M1L60_33155</name>
</gene>
<evidence type="ECO:0000256" key="5">
    <source>
        <dbReference type="ARBA" id="ARBA00022729"/>
    </source>
</evidence>
<dbReference type="InterPro" id="IPR003137">
    <property type="entry name" value="PA_domain"/>
</dbReference>
<dbReference type="PROSITE" id="PS00138">
    <property type="entry name" value="SUBTILASE_SER"/>
    <property type="match status" value="1"/>
</dbReference>
<evidence type="ECO:0000259" key="11">
    <source>
        <dbReference type="Pfam" id="PF00082"/>
    </source>
</evidence>
<keyword evidence="6 8" id="KW-0378">Hydrolase</keyword>
<keyword evidence="3" id="KW-0964">Secreted</keyword>
<evidence type="ECO:0000256" key="10">
    <source>
        <dbReference type="SAM" id="MobiDB-lite"/>
    </source>
</evidence>
<dbReference type="InterPro" id="IPR050131">
    <property type="entry name" value="Peptidase_S8_subtilisin-like"/>
</dbReference>
<dbReference type="InterPro" id="IPR046450">
    <property type="entry name" value="PA_dom_sf"/>
</dbReference>
<dbReference type="Proteomes" id="UP001523369">
    <property type="component" value="Unassembled WGS sequence"/>
</dbReference>
<reference evidence="13 14" key="1">
    <citation type="submission" date="2022-06" db="EMBL/GenBank/DDBJ databases">
        <title>New Species of the Genus Actinoplanes, ActinopZanes ferrugineus.</title>
        <authorList>
            <person name="Ding P."/>
        </authorList>
    </citation>
    <scope>NUCLEOTIDE SEQUENCE [LARGE SCALE GENOMIC DNA]</scope>
    <source>
        <strain evidence="13 14">TRM88003</strain>
    </source>
</reference>
<evidence type="ECO:0000256" key="8">
    <source>
        <dbReference type="PROSITE-ProRule" id="PRU01240"/>
    </source>
</evidence>
<evidence type="ECO:0000256" key="6">
    <source>
        <dbReference type="ARBA" id="ARBA00022801"/>
    </source>
</evidence>
<feature type="active site" description="Charge relay system" evidence="8">
    <location>
        <position position="120"/>
    </location>
</feature>
<evidence type="ECO:0000256" key="7">
    <source>
        <dbReference type="ARBA" id="ARBA00022825"/>
    </source>
</evidence>
<evidence type="ECO:0000259" key="12">
    <source>
        <dbReference type="Pfam" id="PF02225"/>
    </source>
</evidence>
<dbReference type="InterPro" id="IPR034213">
    <property type="entry name" value="S8_Vpr-like"/>
</dbReference>
<feature type="active site" description="Charge relay system" evidence="8">
    <location>
        <position position="198"/>
    </location>
</feature>
<dbReference type="InterPro" id="IPR015500">
    <property type="entry name" value="Peptidase_S8_subtilisin-rel"/>
</dbReference>
<feature type="domain" description="PA" evidence="12">
    <location>
        <begin position="381"/>
        <end position="462"/>
    </location>
</feature>
<dbReference type="Gene3D" id="3.50.30.30">
    <property type="match status" value="1"/>
</dbReference>
<dbReference type="PROSITE" id="PS51892">
    <property type="entry name" value="SUBTILASE"/>
    <property type="match status" value="1"/>
</dbReference>
<keyword evidence="7 8" id="KW-0720">Serine protease</keyword>
<feature type="active site" description="Charge relay system" evidence="8">
    <location>
        <position position="532"/>
    </location>
</feature>
<dbReference type="PRINTS" id="PR00723">
    <property type="entry name" value="SUBTILISIN"/>
</dbReference>
<evidence type="ECO:0000256" key="2">
    <source>
        <dbReference type="ARBA" id="ARBA00022512"/>
    </source>
</evidence>
<keyword evidence="5" id="KW-0732">Signal</keyword>
<protein>
    <submittedName>
        <fullName evidence="13">S8 family serine peptidase</fullName>
    </submittedName>
</protein>
<feature type="region of interest" description="Disordered" evidence="10">
    <location>
        <begin position="16"/>
        <end position="36"/>
    </location>
</feature>
<dbReference type="Pfam" id="PF02225">
    <property type="entry name" value="PA"/>
    <property type="match status" value="1"/>
</dbReference>
<dbReference type="PANTHER" id="PTHR43806:SF65">
    <property type="entry name" value="SERINE PROTEASE APRX"/>
    <property type="match status" value="1"/>
</dbReference>
<accession>A0ABT1DX36</accession>
<evidence type="ECO:0000313" key="13">
    <source>
        <dbReference type="EMBL" id="MCO8275442.1"/>
    </source>
</evidence>
<dbReference type="CDD" id="cd07474">
    <property type="entry name" value="Peptidases_S8_subtilisin_Vpr-like"/>
    <property type="match status" value="1"/>
</dbReference>
<sequence length="967" mass="98514">MVQLAAEPLAVAAADTPLNNAQRKQKRDSLDRAQAPVEQRVRELGGTVLGTYQQAYNGVKVRIGADRARQLAQEPGVIGVRTLRSLQRDNTNGVPLIGAPQAWSAPGKLHGEGIKVAIIDSGIDYTHADFGGPGTEAAYEKAHATSAELADPALFGPRAPKIKGGIDLAGDSYQPDPAGPDYQPVPVPDSNPLDCQGHGTHVAGTTAGFGVTADGKTYTGGYDARTISGRSWTVGPGAAPKADLYAVRVFGCEGSTDLVVDAIEWSVANDIDVINMSLGAGFGVSDTPEAEAADNAAKAGVIVVASSGNSGPSPYITGSPASSTRAISVAASDPVAALPGARLALGAGNELEAVVLNGAAFTSGTSLPVKVVGNGAGGIGLGCSTAEFQQAGVEGVIAVVSRGVCARTAKAVYGQEAGAAAVVQVNTTADFPPYEGPITENADTNEPVTVTIPFLGVPSTAAGALQAADGSRATLTAEQLTNPGYLGTASFSSAGARVGDSWLKPDVTAPGVSISSALSGSGNGALYASGTSMSSPHTAGAAALVRQAHPDWRKVEYWKAALVNTADAAKVQGYLTRSNGAGLVQVQAAAATRAVALGDPGTATLNYGFAELDKNYTQRKTVRVKNFGPVPATFTVSATRPAGRKHQVALNKRKVTVPPRGEAKVDVTLRVPAPTAGDSAEFRDVSGLVTFTPVGGANAGVALRVPYYFVPQAVSKVSTKVDIGALKRTGRTSATVTNRGGVAGGRADWYAWGLSDPKEGTAGAVDLKAAGVQARPADNSIAFAVQTHARLSNAAAYEFDVLIDVNADKKDDYVVVSADFGLATAGVPSGQAATLVVDLRSGAASVESFTEVSTDSSTLVLPVRIAQLCQDGSPCLSTSDPKLTYHVESIDITSSAAVPDETAGVATFNAFAPALSTGMVTTVAPGATARTTVILNRGEFARTETLGWMVVSPDNRSSTEAQLIRIG</sequence>
<name>A0ABT1DX36_9ACTN</name>
<keyword evidence="4 8" id="KW-0645">Protease</keyword>